<dbReference type="SMART" id="SM00306">
    <property type="entry name" value="HintN"/>
    <property type="match status" value="1"/>
</dbReference>
<dbReference type="Gene3D" id="2.60.120.380">
    <property type="match status" value="1"/>
</dbReference>
<keyword evidence="4" id="KW-0106">Calcium</keyword>
<organism evidence="9 10">
    <name type="scientific">Rhizocola hellebori</name>
    <dbReference type="NCBI Taxonomy" id="1392758"/>
    <lineage>
        <taxon>Bacteria</taxon>
        <taxon>Bacillati</taxon>
        <taxon>Actinomycetota</taxon>
        <taxon>Actinomycetes</taxon>
        <taxon>Micromonosporales</taxon>
        <taxon>Micromonosporaceae</taxon>
        <taxon>Rhizocola</taxon>
    </lineage>
</organism>
<dbReference type="InterPro" id="IPR050708">
    <property type="entry name" value="T6SS_VgrG/RHS"/>
</dbReference>
<dbReference type="NCBIfam" id="TIGR03696">
    <property type="entry name" value="Rhs_assc_core"/>
    <property type="match status" value="1"/>
</dbReference>
<dbReference type="PROSITE" id="PS50817">
    <property type="entry name" value="INTEIN_N_TER"/>
    <property type="match status" value="1"/>
</dbReference>
<dbReference type="InterPro" id="IPR045351">
    <property type="entry name" value="DUF6531"/>
</dbReference>
<dbReference type="Proteomes" id="UP000612899">
    <property type="component" value="Unassembled WGS sequence"/>
</dbReference>
<dbReference type="InterPro" id="IPR006141">
    <property type="entry name" value="Intein_N"/>
</dbReference>
<dbReference type="PANTHER" id="PTHR32305:SF15">
    <property type="entry name" value="PROTEIN RHSA-RELATED"/>
    <property type="match status" value="1"/>
</dbReference>
<evidence type="ECO:0000256" key="4">
    <source>
        <dbReference type="ARBA" id="ARBA00022837"/>
    </source>
</evidence>
<comment type="catalytic activity">
    <reaction evidence="1">
        <text>Endohydrolysis of (1-&gt;4)-alpha-D-glucosidic linkages in polysaccharides containing three or more (1-&gt;4)-alpha-linked D-glucose units.</text>
        <dbReference type="EC" id="3.2.1.1"/>
    </reaction>
</comment>
<dbReference type="SMART" id="SM00429">
    <property type="entry name" value="IPT"/>
    <property type="match status" value="2"/>
</dbReference>
<dbReference type="Pfam" id="PF25023">
    <property type="entry name" value="TEN_YD-shell"/>
    <property type="match status" value="1"/>
</dbReference>
<dbReference type="Pfam" id="PF05593">
    <property type="entry name" value="RHS_repeat"/>
    <property type="match status" value="8"/>
</dbReference>
<dbReference type="InterPro" id="IPR028900">
    <property type="entry name" value="Tox-SHH_dom"/>
</dbReference>
<dbReference type="EMBL" id="BONY01000004">
    <property type="protein sequence ID" value="GIH02808.1"/>
    <property type="molecule type" value="Genomic_DNA"/>
</dbReference>
<evidence type="ECO:0000256" key="1">
    <source>
        <dbReference type="ARBA" id="ARBA00000548"/>
    </source>
</evidence>
<dbReference type="InterPro" id="IPR003587">
    <property type="entry name" value="Hint_dom_N"/>
</dbReference>
<evidence type="ECO:0000313" key="9">
    <source>
        <dbReference type="EMBL" id="GIH02808.1"/>
    </source>
</evidence>
<evidence type="ECO:0000259" key="7">
    <source>
        <dbReference type="SMART" id="SM00306"/>
    </source>
</evidence>
<feature type="domain" description="IPT/TIG" evidence="8">
    <location>
        <begin position="54"/>
        <end position="135"/>
    </location>
</feature>
<dbReference type="GO" id="GO:0005975">
    <property type="term" value="P:carbohydrate metabolic process"/>
    <property type="evidence" value="ECO:0007669"/>
    <property type="project" value="UniProtKB-ARBA"/>
</dbReference>
<dbReference type="Gene3D" id="2.60.40.10">
    <property type="entry name" value="Immunoglobulins"/>
    <property type="match status" value="2"/>
</dbReference>
<dbReference type="Pfam" id="PF01833">
    <property type="entry name" value="TIG"/>
    <property type="match status" value="2"/>
</dbReference>
<dbReference type="InterPro" id="IPR022385">
    <property type="entry name" value="Rhs_assc_core"/>
</dbReference>
<dbReference type="GO" id="GO:0016539">
    <property type="term" value="P:intein-mediated protein splicing"/>
    <property type="evidence" value="ECO:0007669"/>
    <property type="project" value="InterPro"/>
</dbReference>
<keyword evidence="3" id="KW-0677">Repeat</keyword>
<dbReference type="InterPro" id="IPR006530">
    <property type="entry name" value="YD"/>
</dbReference>
<dbReference type="InterPro" id="IPR014756">
    <property type="entry name" value="Ig_E-set"/>
</dbReference>
<dbReference type="Pfam" id="PF20148">
    <property type="entry name" value="DUF6531"/>
    <property type="match status" value="1"/>
</dbReference>
<gene>
    <name evidence="9" type="ORF">Rhe02_08750</name>
</gene>
<evidence type="ECO:0000256" key="5">
    <source>
        <dbReference type="ARBA" id="ARBA00030238"/>
    </source>
</evidence>
<protein>
    <recommendedName>
        <fullName evidence="2">alpha-amylase</fullName>
        <ecNumber evidence="2">3.2.1.1</ecNumber>
    </recommendedName>
    <alternativeName>
        <fullName evidence="5">1,4-alpha-D-glucan glucanohydrolase</fullName>
    </alternativeName>
</protein>
<dbReference type="SUPFAM" id="SSF49452">
    <property type="entry name" value="Starch-binding domain-like"/>
    <property type="match status" value="1"/>
</dbReference>
<keyword evidence="6" id="KW-0472">Membrane</keyword>
<dbReference type="Gene3D" id="2.170.16.10">
    <property type="entry name" value="Hedgehog/Intein (Hint) domain"/>
    <property type="match status" value="1"/>
</dbReference>
<evidence type="ECO:0000313" key="10">
    <source>
        <dbReference type="Proteomes" id="UP000612899"/>
    </source>
</evidence>
<dbReference type="PANTHER" id="PTHR32305">
    <property type="match status" value="1"/>
</dbReference>
<dbReference type="Pfam" id="PF15652">
    <property type="entry name" value="Tox-SHH"/>
    <property type="match status" value="1"/>
</dbReference>
<dbReference type="Gene3D" id="2.180.10.10">
    <property type="entry name" value="RHS repeat-associated core"/>
    <property type="match status" value="3"/>
</dbReference>
<dbReference type="InterPro" id="IPR036844">
    <property type="entry name" value="Hint_dom_sf"/>
</dbReference>
<dbReference type="NCBIfam" id="TIGR01643">
    <property type="entry name" value="YD_repeat_2x"/>
    <property type="match status" value="8"/>
</dbReference>
<dbReference type="Pfam" id="PF07591">
    <property type="entry name" value="PT-HINT"/>
    <property type="match status" value="1"/>
</dbReference>
<keyword evidence="6" id="KW-1133">Transmembrane helix</keyword>
<evidence type="ECO:0000259" key="8">
    <source>
        <dbReference type="SMART" id="SM00429"/>
    </source>
</evidence>
<feature type="domain" description="Hint" evidence="7">
    <location>
        <begin position="2305"/>
        <end position="2402"/>
    </location>
</feature>
<dbReference type="InterPro" id="IPR013784">
    <property type="entry name" value="Carb-bd-like_fold"/>
</dbReference>
<comment type="caution">
    <text evidence="9">The sequence shown here is derived from an EMBL/GenBank/DDBJ whole genome shotgun (WGS) entry which is preliminary data.</text>
</comment>
<dbReference type="GO" id="GO:0004556">
    <property type="term" value="F:alpha-amylase activity"/>
    <property type="evidence" value="ECO:0007669"/>
    <property type="project" value="UniProtKB-EC"/>
</dbReference>
<feature type="transmembrane region" description="Helical" evidence="6">
    <location>
        <begin position="2231"/>
        <end position="2256"/>
    </location>
</feature>
<dbReference type="InterPro" id="IPR002909">
    <property type="entry name" value="IPT_dom"/>
</dbReference>
<sequence length="2560" mass="267847">MVRAVAVPGAEPIRYAYDDAARLVGVTDPAGDTAAYAYDAAGNLTSINRYPSSQVSVLSLTPSRGSVGIEVVVSGTGFSATASDNTVTFAGTAAAIVSASPTQLVVTVPAGAASGTVAVATPTGNTASIQPFTVEQAAGAPTIGGFSPASGGEGTVVTISGTGFDPDPTRNTVLFNQAARGKVTAATSTSLTVEVPKVGAGTIAVRTSAGVAVSAEDFSVAPGVYALSEVSTTTRVVVGGATATATVSTPGKVAVLRFDGEVGQRLSLAFTGKTIAGNVKVRFYQPVGAEFSGVEFSGAYSVFSSASLPLPPLPATGTYQVVVDPDDQAATGSIVATLSQDLDAGTLTPTAPGNAVAISRVGQRARLVFDGNAGERYTVALSGNTPASGSVTLNVLWPNGEAVFSSANFTGNRTVALDPLPQAGRFQVVVDSGITLRSFTVSLSTPTDLGSISPAGPGVAVSSARPGQSTLLRFDGAAGQLLTLGITASTYSSSLSATVIKPDGEPLTYFPLAFSTTLLLPELPLTGTYEMFLSPAAGSTGVATITLSLELDGGSLTTTGPGTVVTVARPGQNVRLRFDGTAGQRLGLGFTGVWFTGSSSVNVFQADGTALVQVEFLSGEGSINLPVLPVTGTYEVLVSPVSVRTGTATVTLSTDLDSGLLSTTDPGIGVTISRPGQNARLRFEGTAGQRLGMGLTAATISSYRVSVLKPDGTSLMSPASVSGVAADIDVPLLPVSGTYEVLIDPVGARIGSVTVTLSAEADAGTVDAAGAGTVVTVARPGQDARVRFDGTAGQRLSLAGTVVTFGGSYFLSVLKPDGTVLVTPKLLSSTVPDVDPPVLPVTGTYVVLIDPQLAKTGSVTVTLSADVEAGVLAIGGVGVVVALGRPGQNARLQFAGTAGQSLTVALSGTTFGGFIALSVLKPDGTAMITRNMTGTGTLALAALAVTGTYEILVDPVAGQTGSTTVALRPTVNAIGTATEDRSAQPAVEEFSEHDEWLAMRAWRLASAELAASPDDAWTPDVVNLAGKDWRTRLSSPDDLQAPAQRTPRGVTALAGHVQTLAGRPLNGISVRIDDTTASTDADGRFLLTGLSAGHHELLVDGHVTGSQRGGYGTYEIGVDIAAGGTTELPYPIWLTRIDVHNTVHFPSPTTTEVVITTPRIPGLEVHLPAGSVVKDTNGRVVTELGITAIPVDRPPFPLPEHIIVPIYFTVQPGGSYVFPKGARIVYPNYTHLDPGTRVEFWSYDPEGRGWHVYGHGSVTADGRQVVPDPGVRVYEFTGAMINTPGLNGPGTGPLPDFLAWLSGDPVDLGTGLFVDTHTDLFLPDVMPISLSRTYRQADGSIRAFGFGQNFNYGIFLQSAEQYQEADLVLADGGKVHYERISAGESFSDAVFLNTTSPNEWYHSTLSWNGNGWNLTRRDGMTYVFGDTTPLQAIRDRHGNQITITRTGANGNPSAGSITRITSPNGKWIKLTGGGRVTRAEDSLGRVVEYGYDSRARLVSVTDPAGKITAYGWNEANQVVTITDPRGITYLTNLYDGNGRVQRQTFPGNSVIEFVYTLDADRVVSTRVTDPNGHVRRVIYNANGFAISDTYAVDTDKEQTKTLVRQPGSNLVTRSIDSLGRETAYAHDGFGNVTSVTAFDGTDHPVTSTTVYGGPFNQITEATDPLGHTTAYAYDVDGNLTTITDPEGRGVTFTHTPTGEVATTTDQLGNTTTFHCQLGDLVATTDPLGRTTHLFSDAAGRVLESRNPLGMATRFTYDQRNQPTTVTDPLEHTTTFVYDDNGNLLSRTANEHTSIWTYDAEDRMDTYTDPLGHITRYGYDPAGRLTTLTARSGTVTTFGYDELDRLITTSYGVTGAGSESSVTNTYDAGNRLVGIVDSQAGAIVLTPDDRDRIVQEVTPQGTITYGFDDDNRRTSMQIAGQPVVTYAYNHAGQPTSITKGDQVVGYAYDTAGRPTTLSLPTGVSQAYAYDDAGQLTSITYLRGSSTLGEITYGYDRLGRRTTAGGSYARTAIPDPFTGSLYNAADQLTTLGAASYTYDADGNLTSDGSTTYTWNARGQLTGLNGPSTAASFAYDALGRRIAKTVNGTTVGYLHDGDTPVQELNGTTPTANLLTGGTDAFYTRTDDTGNTTSYLTDALGSTVGLAGDTGPPATEYTYEPFGATETSGAADDNPFQYTGRENDGTGLSYHRARYYHPGLQRFISQDPLGYAGGANLYAYTANNPTNLVDPNGTFAFLAALIPIAISFISGALIGGAMSFGMQRLSGRKVDWSQVGFDAFLGGALNVITAGMGAELALIDDIARTPRPCNSFTSDTPVLMADGTTKPIEDIKWGDQVLATDPQTGESGARAVTDLIEGEGVKKLVDITIHGETITATTEHPFWDAGKGTWVDAEDLEVGDLLRTADGERVIVQKVANRTATVQANNLTVADFHTYYVVAGSTPVLVHNCGDVVPYRPTHAGLENHHGVLDVWAKHNVPGYTSRAAGSTTVALAPAEHAATKVVYRDWLEGMTGKRVGGKVDWTTVGPRDAFNLSERMFDAAGVSQTTRNAYYAEFNRYIYGLGQ</sequence>
<name>A0A8J3Q2Q2_9ACTN</name>
<dbReference type="GO" id="GO:0030246">
    <property type="term" value="F:carbohydrate binding"/>
    <property type="evidence" value="ECO:0007669"/>
    <property type="project" value="InterPro"/>
</dbReference>
<evidence type="ECO:0000256" key="6">
    <source>
        <dbReference type="SAM" id="Phobius"/>
    </source>
</evidence>
<reference evidence="9" key="1">
    <citation type="submission" date="2021-01" db="EMBL/GenBank/DDBJ databases">
        <title>Whole genome shotgun sequence of Rhizocola hellebori NBRC 109834.</title>
        <authorList>
            <person name="Komaki H."/>
            <person name="Tamura T."/>
        </authorList>
    </citation>
    <scope>NUCLEOTIDE SEQUENCE</scope>
    <source>
        <strain evidence="9">NBRC 109834</strain>
    </source>
</reference>
<keyword evidence="10" id="KW-1185">Reference proteome</keyword>
<accession>A0A8J3Q2Q2</accession>
<dbReference type="InterPro" id="IPR056823">
    <property type="entry name" value="TEN-like_YD-shell"/>
</dbReference>
<evidence type="ECO:0000256" key="3">
    <source>
        <dbReference type="ARBA" id="ARBA00022737"/>
    </source>
</evidence>
<evidence type="ECO:0000256" key="2">
    <source>
        <dbReference type="ARBA" id="ARBA00012595"/>
    </source>
</evidence>
<feature type="domain" description="IPT/TIG" evidence="8">
    <location>
        <begin position="140"/>
        <end position="221"/>
    </location>
</feature>
<dbReference type="EC" id="3.2.1.1" evidence="2"/>
<proteinExistence type="predicted"/>
<dbReference type="InterPro" id="IPR013783">
    <property type="entry name" value="Ig-like_fold"/>
</dbReference>
<keyword evidence="6" id="KW-0812">Transmembrane</keyword>
<dbReference type="CDD" id="cd00081">
    <property type="entry name" value="Hint"/>
    <property type="match status" value="1"/>
</dbReference>
<dbReference type="InterPro" id="IPR031325">
    <property type="entry name" value="RHS_repeat"/>
</dbReference>
<dbReference type="SUPFAM" id="SSF51294">
    <property type="entry name" value="Hedgehog/intein (Hint) domain"/>
    <property type="match status" value="1"/>
</dbReference>
<dbReference type="SUPFAM" id="SSF81296">
    <property type="entry name" value="E set domains"/>
    <property type="match status" value="2"/>
</dbReference>